<dbReference type="SUPFAM" id="SSF53187">
    <property type="entry name" value="Zn-dependent exopeptidases"/>
    <property type="match status" value="1"/>
</dbReference>
<organism evidence="13 14">
    <name type="scientific">Natronosalvus rutilus</name>
    <dbReference type="NCBI Taxonomy" id="2953753"/>
    <lineage>
        <taxon>Archaea</taxon>
        <taxon>Methanobacteriati</taxon>
        <taxon>Methanobacteriota</taxon>
        <taxon>Stenosarchaea group</taxon>
        <taxon>Halobacteria</taxon>
        <taxon>Halobacteriales</taxon>
        <taxon>Natrialbaceae</taxon>
        <taxon>Natronosalvus</taxon>
    </lineage>
</organism>
<dbReference type="EMBL" id="CP100356">
    <property type="protein sequence ID" value="UTF55653.1"/>
    <property type="molecule type" value="Genomic_DNA"/>
</dbReference>
<evidence type="ECO:0000256" key="10">
    <source>
        <dbReference type="ARBA" id="ARBA00023285"/>
    </source>
</evidence>
<dbReference type="Gene3D" id="3.30.70.360">
    <property type="match status" value="1"/>
</dbReference>
<comment type="pathway">
    <text evidence="3">Amino-acid biosynthesis; L-lysine biosynthesis via DAP pathway; LL-2,6-diaminopimelate from (S)-tetrahydrodipicolinate (succinylase route): step 3/3.</text>
</comment>
<evidence type="ECO:0000313" key="13">
    <source>
        <dbReference type="EMBL" id="UTF55653.1"/>
    </source>
</evidence>
<dbReference type="PANTHER" id="PTHR43808">
    <property type="entry name" value="ACETYLORNITHINE DEACETYLASE"/>
    <property type="match status" value="1"/>
</dbReference>
<dbReference type="InterPro" id="IPR036264">
    <property type="entry name" value="Bact_exopeptidase_dim_dom"/>
</dbReference>
<dbReference type="GO" id="GO:0009014">
    <property type="term" value="F:succinyl-diaminopimelate desuccinylase activity"/>
    <property type="evidence" value="ECO:0007669"/>
    <property type="project" value="UniProtKB-EC"/>
</dbReference>
<dbReference type="Pfam" id="PF07687">
    <property type="entry name" value="M20_dimer"/>
    <property type="match status" value="1"/>
</dbReference>
<evidence type="ECO:0000256" key="5">
    <source>
        <dbReference type="ARBA" id="ARBA00011921"/>
    </source>
</evidence>
<evidence type="ECO:0000256" key="2">
    <source>
        <dbReference type="ARBA" id="ARBA00001947"/>
    </source>
</evidence>
<proteinExistence type="inferred from homology"/>
<evidence type="ECO:0000256" key="7">
    <source>
        <dbReference type="ARBA" id="ARBA00022723"/>
    </source>
</evidence>
<dbReference type="SUPFAM" id="SSF55031">
    <property type="entry name" value="Bacterial exopeptidase dimerisation domain"/>
    <property type="match status" value="1"/>
</dbReference>
<evidence type="ECO:0000256" key="8">
    <source>
        <dbReference type="ARBA" id="ARBA00022801"/>
    </source>
</evidence>
<name>A0A9E7NEZ7_9EURY</name>
<keyword evidence="7" id="KW-0479">Metal-binding</keyword>
<dbReference type="InterPro" id="IPR010182">
    <property type="entry name" value="ArgE/DapE"/>
</dbReference>
<comment type="similarity">
    <text evidence="4">Belongs to the peptidase M20A family.</text>
</comment>
<dbReference type="KEGG" id="sawl:NGM29_19865"/>
<feature type="domain" description="Peptidase M20 dimerisation" evidence="12">
    <location>
        <begin position="206"/>
        <end position="320"/>
    </location>
</feature>
<dbReference type="EC" id="3.5.1.18" evidence="5"/>
<evidence type="ECO:0000256" key="3">
    <source>
        <dbReference type="ARBA" id="ARBA00005130"/>
    </source>
</evidence>
<evidence type="ECO:0000313" key="14">
    <source>
        <dbReference type="Proteomes" id="UP001056855"/>
    </source>
</evidence>
<dbReference type="AlphaFoldDB" id="A0A9E7NEZ7"/>
<comment type="cofactor">
    <cofactor evidence="1">
        <name>Co(2+)</name>
        <dbReference type="ChEBI" id="CHEBI:48828"/>
    </cofactor>
</comment>
<dbReference type="NCBIfam" id="TIGR01910">
    <property type="entry name" value="DapE-ArgE"/>
    <property type="match status" value="1"/>
</dbReference>
<sequence>MNDLKEAVHDRIEQQQEDIFDLAGELVSTPSITGNEGPAQEIVAKKFTDMGLDPDIWEPDPSELADHPGFFTTSTTEEVGYDGRPNVVAVREGFGDGQSLAFSGHIDVVSADESAWTYDPWTTTQIDGRMYGRGAADMKGGIAAYIHTVRVLDELDIELEGDLILQSTIEEEAGGAGGVLAALERGYQPDAAIIPEPYRIPNIGIASAGVMYFRVTVEGKAAHAARGYKGVNAIVKMSKIVDAFERLDQQRKQRVSYEPVTNRTSDAEGEVTNLNIGTIEAGDWPSTVPNRAEIQCRIGWPPGEKRQNIREQVEKTLTSVTDSDDWLAANPPEIEWFGWSAEPHEVDTSAKIVQLAKGHAEDICGESGQYIGGDAGLDERFYNLYYDIPCPTVGPRGTNLHGADEYVEMDSLVETAQTLAFTAMDYCGISER</sequence>
<dbReference type="InterPro" id="IPR002933">
    <property type="entry name" value="Peptidase_M20"/>
</dbReference>
<protein>
    <recommendedName>
        <fullName evidence="6">Probable succinyl-diaminopimelate desuccinylase</fullName>
        <ecNumber evidence="5">3.5.1.18</ecNumber>
    </recommendedName>
</protein>
<dbReference type="InterPro" id="IPR050072">
    <property type="entry name" value="Peptidase_M20A"/>
</dbReference>
<keyword evidence="10" id="KW-0170">Cobalt</keyword>
<dbReference type="GO" id="GO:0046872">
    <property type="term" value="F:metal ion binding"/>
    <property type="evidence" value="ECO:0007669"/>
    <property type="project" value="UniProtKB-KW"/>
</dbReference>
<comment type="cofactor">
    <cofactor evidence="2">
        <name>Zn(2+)</name>
        <dbReference type="ChEBI" id="CHEBI:29105"/>
    </cofactor>
</comment>
<dbReference type="InterPro" id="IPR001261">
    <property type="entry name" value="ArgE/DapE_CS"/>
</dbReference>
<accession>A0A9E7NEZ7</accession>
<dbReference type="Proteomes" id="UP001056855">
    <property type="component" value="Plasmid unnamed1"/>
</dbReference>
<evidence type="ECO:0000256" key="9">
    <source>
        <dbReference type="ARBA" id="ARBA00022833"/>
    </source>
</evidence>
<keyword evidence="13" id="KW-0614">Plasmid</keyword>
<keyword evidence="8" id="KW-0378">Hydrolase</keyword>
<evidence type="ECO:0000256" key="11">
    <source>
        <dbReference type="ARBA" id="ARBA00051301"/>
    </source>
</evidence>
<comment type="catalytic activity">
    <reaction evidence="11">
        <text>N-succinyl-(2S,6S)-2,6-diaminopimelate + H2O = (2S,6S)-2,6-diaminopimelate + succinate</text>
        <dbReference type="Rhea" id="RHEA:22608"/>
        <dbReference type="ChEBI" id="CHEBI:15377"/>
        <dbReference type="ChEBI" id="CHEBI:30031"/>
        <dbReference type="ChEBI" id="CHEBI:57609"/>
        <dbReference type="ChEBI" id="CHEBI:58087"/>
        <dbReference type="EC" id="3.5.1.18"/>
    </reaction>
</comment>
<dbReference type="PROSITE" id="PS00758">
    <property type="entry name" value="ARGE_DAPE_CPG2_1"/>
    <property type="match status" value="1"/>
</dbReference>
<dbReference type="GeneID" id="73292353"/>
<evidence type="ECO:0000256" key="6">
    <source>
        <dbReference type="ARBA" id="ARBA00016853"/>
    </source>
</evidence>
<reference evidence="13" key="1">
    <citation type="submission" date="2022-06" db="EMBL/GenBank/DDBJ databases">
        <title>Diverse halophilic archaea isolated from saline environments.</title>
        <authorList>
            <person name="Cui H.-L."/>
        </authorList>
    </citation>
    <scope>NUCLEOTIDE SEQUENCE</scope>
    <source>
        <strain evidence="13">WLHS1</strain>
        <plasmid evidence="13">unnamed1</plasmid>
    </source>
</reference>
<geneLocation type="plasmid" evidence="13 14">
    <name>unnamed1</name>
</geneLocation>
<gene>
    <name evidence="13" type="ORF">NGM29_19865</name>
</gene>
<evidence type="ECO:0000256" key="1">
    <source>
        <dbReference type="ARBA" id="ARBA00001941"/>
    </source>
</evidence>
<dbReference type="InterPro" id="IPR011650">
    <property type="entry name" value="Peptidase_M20_dimer"/>
</dbReference>
<keyword evidence="14" id="KW-1185">Reference proteome</keyword>
<dbReference type="PANTHER" id="PTHR43808:SF25">
    <property type="entry name" value="PEPTIDASE M20 DIMERISATION DOMAIN-CONTAINING PROTEIN"/>
    <property type="match status" value="1"/>
</dbReference>
<keyword evidence="9" id="KW-0862">Zinc</keyword>
<evidence type="ECO:0000256" key="4">
    <source>
        <dbReference type="ARBA" id="ARBA00006247"/>
    </source>
</evidence>
<dbReference type="Pfam" id="PF01546">
    <property type="entry name" value="Peptidase_M20"/>
    <property type="match status" value="1"/>
</dbReference>
<dbReference type="RefSeq" id="WP_254160906.1">
    <property type="nucleotide sequence ID" value="NZ_CP100356.1"/>
</dbReference>
<dbReference type="Gene3D" id="3.40.630.10">
    <property type="entry name" value="Zn peptidases"/>
    <property type="match status" value="1"/>
</dbReference>
<evidence type="ECO:0000259" key="12">
    <source>
        <dbReference type="Pfam" id="PF07687"/>
    </source>
</evidence>